<dbReference type="Proteomes" id="UP000027120">
    <property type="component" value="Unassembled WGS sequence"/>
</dbReference>
<organism evidence="1 2">
    <name type="scientific">Citrus sinensis</name>
    <name type="common">Sweet orange</name>
    <name type="synonym">Citrus aurantium var. sinensis</name>
    <dbReference type="NCBI Taxonomy" id="2711"/>
    <lineage>
        <taxon>Eukaryota</taxon>
        <taxon>Viridiplantae</taxon>
        <taxon>Streptophyta</taxon>
        <taxon>Embryophyta</taxon>
        <taxon>Tracheophyta</taxon>
        <taxon>Spermatophyta</taxon>
        <taxon>Magnoliopsida</taxon>
        <taxon>eudicotyledons</taxon>
        <taxon>Gunneridae</taxon>
        <taxon>Pentapetalae</taxon>
        <taxon>rosids</taxon>
        <taxon>malvids</taxon>
        <taxon>Sapindales</taxon>
        <taxon>Rutaceae</taxon>
        <taxon>Aurantioideae</taxon>
        <taxon>Citrus</taxon>
    </lineage>
</organism>
<reference evidence="1 2" key="1">
    <citation type="submission" date="2014-04" db="EMBL/GenBank/DDBJ databases">
        <authorList>
            <consortium name="International Citrus Genome Consortium"/>
            <person name="Gmitter F."/>
            <person name="Chen C."/>
            <person name="Farmerie W."/>
            <person name="Harkins T."/>
            <person name="Desany B."/>
            <person name="Mohiuddin M."/>
            <person name="Kodira C."/>
            <person name="Borodovsky M."/>
            <person name="Lomsadze A."/>
            <person name="Burns P."/>
            <person name="Jenkins J."/>
            <person name="Prochnik S."/>
            <person name="Shu S."/>
            <person name="Chapman J."/>
            <person name="Pitluck S."/>
            <person name="Schmutz J."/>
            <person name="Rokhsar D."/>
        </authorList>
    </citation>
    <scope>NUCLEOTIDE SEQUENCE</scope>
</reference>
<proteinExistence type="predicted"/>
<name>A0A067DSE5_CITSI</name>
<dbReference type="EMBL" id="KK785298">
    <property type="protein sequence ID" value="KDO44495.1"/>
    <property type="molecule type" value="Genomic_DNA"/>
</dbReference>
<accession>A0A067DSE5</accession>
<evidence type="ECO:0000313" key="2">
    <source>
        <dbReference type="Proteomes" id="UP000027120"/>
    </source>
</evidence>
<evidence type="ECO:0000313" key="1">
    <source>
        <dbReference type="EMBL" id="KDO44495.1"/>
    </source>
</evidence>
<dbReference type="AlphaFoldDB" id="A0A067DSE5"/>
<sequence>MDWRTLATSRIRPEIHFNSLTPSFEEKKWGINLKLRETSKLRRLNQFFRPFININTF</sequence>
<protein>
    <submittedName>
        <fullName evidence="1">Uncharacterized protein</fullName>
    </submittedName>
</protein>
<gene>
    <name evidence="1" type="ORF">CISIN_1g035440mg</name>
</gene>
<keyword evidence="2" id="KW-1185">Reference proteome</keyword>